<dbReference type="GO" id="GO:0007010">
    <property type="term" value="P:cytoskeleton organization"/>
    <property type="evidence" value="ECO:0007669"/>
    <property type="project" value="InterPro"/>
</dbReference>
<evidence type="ECO:0000256" key="2">
    <source>
        <dbReference type="ARBA" id="ARBA00008825"/>
    </source>
</evidence>
<comment type="similarity">
    <text evidence="2">Belongs to the MAP70 family.</text>
</comment>
<evidence type="ECO:0000256" key="1">
    <source>
        <dbReference type="ARBA" id="ARBA00004245"/>
    </source>
</evidence>
<feature type="coiled-coil region" evidence="7">
    <location>
        <begin position="129"/>
        <end position="337"/>
    </location>
</feature>
<feature type="compositionally biased region" description="Polar residues" evidence="8">
    <location>
        <begin position="555"/>
        <end position="569"/>
    </location>
</feature>
<evidence type="ECO:0000313" key="10">
    <source>
        <dbReference type="Proteomes" id="UP000594263"/>
    </source>
</evidence>
<dbReference type="InterPro" id="IPR009768">
    <property type="entry name" value="MAP70"/>
</dbReference>
<feature type="region of interest" description="Disordered" evidence="8">
    <location>
        <begin position="1"/>
        <end position="22"/>
    </location>
</feature>
<sequence length="569" mass="64405">MVGFEESGRRNEHPVASQSDPVVLEINRLQNQLKDKKRELGAAQSEIKALKATDAAKDRALEELENDVDKLDERLRVAENLLEQKNLEISRLVTEKKDALAAQCAAEATLRRVYASHKDSDSIRIESFIAPLEAENKIYRNEIAALQEDKKTLERLTKSKELALLEAEKILESALERALIVEEVQNENIDLRRQIEICLEENKILDKTNRQKVVEVEKLSQTVRELEEAILAAGSAANTIRDCQRQISEQNEEKRVLERELARARVAANRVAAVVANEWKDESERVMPVKQWLEERRLLQAEMQRLRDKLTVSERAAKAETQLKEKLQLRLKTLEDGLKRVVTPCASTKTDKPNQLLGLFSGKVVQRKRSSSQPRASRASPLQQPNGNDAGAGDLKRTSSFRTDASAQNLVMRNLWATRCKVADPDTPPKEAVEEKTVIQPSKSTEEVVSASADIEAKKGENQEAETNGNGRPDGEDMVSGFLYDRLQKEVINLRKLFEAKECELNSKDEEIKNLTRKVDALTKSIEVESRKIKREFFAKEKEAALSKSDENKSNRNLNLSKRFSKIPS</sequence>
<dbReference type="GO" id="GO:0009832">
    <property type="term" value="P:plant-type cell wall biogenesis"/>
    <property type="evidence" value="ECO:0007669"/>
    <property type="project" value="EnsemblPlants"/>
</dbReference>
<dbReference type="AlphaFoldDB" id="A0A7N0UEC1"/>
<dbReference type="Pfam" id="PF07058">
    <property type="entry name" value="MAP70"/>
    <property type="match status" value="1"/>
</dbReference>
<proteinExistence type="inferred from homology"/>
<reference evidence="9" key="1">
    <citation type="submission" date="2021-01" db="UniProtKB">
        <authorList>
            <consortium name="EnsemblPlants"/>
        </authorList>
    </citation>
    <scope>IDENTIFICATION</scope>
</reference>
<dbReference type="GO" id="GO:0010051">
    <property type="term" value="P:xylem and phloem pattern formation"/>
    <property type="evidence" value="ECO:0007669"/>
    <property type="project" value="EnsemblPlants"/>
</dbReference>
<feature type="coiled-coil region" evidence="7">
    <location>
        <begin position="448"/>
        <end position="532"/>
    </location>
</feature>
<dbReference type="PANTHER" id="PTHR31246">
    <property type="entry name" value="MICROTUBULE-ASSOCIATED PROTEIN 70-2"/>
    <property type="match status" value="1"/>
</dbReference>
<keyword evidence="10" id="KW-1185">Reference proteome</keyword>
<feature type="compositionally biased region" description="Basic and acidic residues" evidence="8">
    <location>
        <begin position="422"/>
        <end position="437"/>
    </location>
</feature>
<evidence type="ECO:0008006" key="11">
    <source>
        <dbReference type="Google" id="ProtNLM"/>
    </source>
</evidence>
<keyword evidence="4" id="KW-0493">Microtubule</keyword>
<feature type="region of interest" description="Disordered" evidence="8">
    <location>
        <begin position="544"/>
        <end position="569"/>
    </location>
</feature>
<name>A0A7N0UEC1_KALFE</name>
<feature type="compositionally biased region" description="Basic and acidic residues" evidence="8">
    <location>
        <begin position="1"/>
        <end position="13"/>
    </location>
</feature>
<keyword evidence="5 7" id="KW-0175">Coiled coil</keyword>
<organism evidence="9 10">
    <name type="scientific">Kalanchoe fedtschenkoi</name>
    <name type="common">Lavender scallops</name>
    <name type="synonym">South American air plant</name>
    <dbReference type="NCBI Taxonomy" id="63787"/>
    <lineage>
        <taxon>Eukaryota</taxon>
        <taxon>Viridiplantae</taxon>
        <taxon>Streptophyta</taxon>
        <taxon>Embryophyta</taxon>
        <taxon>Tracheophyta</taxon>
        <taxon>Spermatophyta</taxon>
        <taxon>Magnoliopsida</taxon>
        <taxon>eudicotyledons</taxon>
        <taxon>Gunneridae</taxon>
        <taxon>Pentapetalae</taxon>
        <taxon>Saxifragales</taxon>
        <taxon>Crassulaceae</taxon>
        <taxon>Kalanchoe</taxon>
    </lineage>
</organism>
<comment type="subcellular location">
    <subcellularLocation>
        <location evidence="1">Cytoplasm</location>
        <location evidence="1">Cytoskeleton</location>
    </subcellularLocation>
</comment>
<dbReference type="GO" id="GO:0005874">
    <property type="term" value="C:microtubule"/>
    <property type="evidence" value="ECO:0007669"/>
    <property type="project" value="UniProtKB-KW"/>
</dbReference>
<evidence type="ECO:0000256" key="4">
    <source>
        <dbReference type="ARBA" id="ARBA00022701"/>
    </source>
</evidence>
<feature type="region of interest" description="Disordered" evidence="8">
    <location>
        <begin position="422"/>
        <end position="448"/>
    </location>
</feature>
<evidence type="ECO:0000256" key="3">
    <source>
        <dbReference type="ARBA" id="ARBA00022490"/>
    </source>
</evidence>
<evidence type="ECO:0000256" key="7">
    <source>
        <dbReference type="SAM" id="Coils"/>
    </source>
</evidence>
<feature type="coiled-coil region" evidence="7">
    <location>
        <begin position="26"/>
        <end position="95"/>
    </location>
</feature>
<evidence type="ECO:0000256" key="8">
    <source>
        <dbReference type="SAM" id="MobiDB-lite"/>
    </source>
</evidence>
<feature type="region of interest" description="Disordered" evidence="8">
    <location>
        <begin position="364"/>
        <end position="404"/>
    </location>
</feature>
<keyword evidence="3" id="KW-0963">Cytoplasm</keyword>
<protein>
    <recommendedName>
        <fullName evidence="11">Microtubule-associated protein 70-5</fullName>
    </recommendedName>
</protein>
<accession>A0A7N0UEC1</accession>
<dbReference type="PANTHER" id="PTHR31246:SF5">
    <property type="entry name" value="MICROTUBULE-ASSOCIATED PROTEIN 70-5"/>
    <property type="match status" value="1"/>
</dbReference>
<dbReference type="Proteomes" id="UP000594263">
    <property type="component" value="Unplaced"/>
</dbReference>
<feature type="compositionally biased region" description="Basic and acidic residues" evidence="8">
    <location>
        <begin position="544"/>
        <end position="554"/>
    </location>
</feature>
<feature type="compositionally biased region" description="Low complexity" evidence="8">
    <location>
        <begin position="371"/>
        <end position="381"/>
    </location>
</feature>
<keyword evidence="6" id="KW-0206">Cytoskeleton</keyword>
<evidence type="ECO:0000256" key="5">
    <source>
        <dbReference type="ARBA" id="ARBA00023054"/>
    </source>
</evidence>
<evidence type="ECO:0000313" key="9">
    <source>
        <dbReference type="EnsemblPlants" id="Kaladp0060s0426.1.v1.1"/>
    </source>
</evidence>
<dbReference type="GO" id="GO:0008017">
    <property type="term" value="F:microtubule binding"/>
    <property type="evidence" value="ECO:0007669"/>
    <property type="project" value="InterPro"/>
</dbReference>
<evidence type="ECO:0000256" key="6">
    <source>
        <dbReference type="ARBA" id="ARBA00023212"/>
    </source>
</evidence>
<dbReference type="OMA" id="MLPFDGH"/>
<dbReference type="Gramene" id="Kaladp0060s0426.1.v1.1">
    <property type="protein sequence ID" value="Kaladp0060s0426.1.v1.1"/>
    <property type="gene ID" value="Kaladp0060s0426.v1.1"/>
</dbReference>
<dbReference type="EnsemblPlants" id="Kaladp0060s0426.1.v1.1">
    <property type="protein sequence ID" value="Kaladp0060s0426.1.v1.1"/>
    <property type="gene ID" value="Kaladp0060s0426.v1.1"/>
</dbReference>